<dbReference type="GO" id="GO:0000272">
    <property type="term" value="P:polysaccharide catabolic process"/>
    <property type="evidence" value="ECO:0007669"/>
    <property type="project" value="InterPro"/>
</dbReference>
<keyword evidence="6" id="KW-0812">Transmembrane</keyword>
<dbReference type="Proteomes" id="UP000601108">
    <property type="component" value="Unassembled WGS sequence"/>
</dbReference>
<comment type="caution">
    <text evidence="8">The sequence shown here is derived from an EMBL/GenBank/DDBJ whole genome shotgun (WGS) entry which is preliminary data.</text>
</comment>
<name>A0A918N4P4_9FLAO</name>
<reference evidence="8 9" key="1">
    <citation type="journal article" date="2014" name="Int. J. Syst. Evol. Microbiol.">
        <title>Complete genome sequence of Corynebacterium casei LMG S-19264T (=DSM 44701T), isolated from a smear-ripened cheese.</title>
        <authorList>
            <consortium name="US DOE Joint Genome Institute (JGI-PGF)"/>
            <person name="Walter F."/>
            <person name="Albersmeier A."/>
            <person name="Kalinowski J."/>
            <person name="Ruckert C."/>
        </authorList>
    </citation>
    <scope>NUCLEOTIDE SEQUENCE [LARGE SCALE GENOMIC DNA]</scope>
    <source>
        <strain evidence="8 9">KCTC 12285</strain>
    </source>
</reference>
<dbReference type="RefSeq" id="WP_027412282.1">
    <property type="nucleotide sequence ID" value="NZ_BMWS01000018.1"/>
</dbReference>
<dbReference type="EC" id="3.2.1.78" evidence="2"/>
<evidence type="ECO:0000256" key="6">
    <source>
        <dbReference type="SAM" id="Phobius"/>
    </source>
</evidence>
<keyword evidence="9" id="KW-1185">Reference proteome</keyword>
<dbReference type="SUPFAM" id="SSF51445">
    <property type="entry name" value="(Trans)glycosidases"/>
    <property type="match status" value="1"/>
</dbReference>
<dbReference type="InterPro" id="IPR017853">
    <property type="entry name" value="GH"/>
</dbReference>
<evidence type="ECO:0000256" key="3">
    <source>
        <dbReference type="ARBA" id="ARBA00022801"/>
    </source>
</evidence>
<dbReference type="GO" id="GO:0004553">
    <property type="term" value="F:hydrolase activity, hydrolyzing O-glycosyl compounds"/>
    <property type="evidence" value="ECO:0007669"/>
    <property type="project" value="InterPro"/>
</dbReference>
<evidence type="ECO:0000259" key="7">
    <source>
        <dbReference type="Pfam" id="PF00150"/>
    </source>
</evidence>
<feature type="domain" description="Glycoside hydrolase family 5" evidence="7">
    <location>
        <begin position="252"/>
        <end position="475"/>
    </location>
</feature>
<sequence>MIRWNKYIYTGLLISSFIGVIVLLLFGISQAFSFLNTGADRSSMLHVALHKEQVYFPKLDWIDTINPGRPIEKQTQQDIEQDYLNAWYVRNVAYQSNKMDGIGDYYTKSSRKNIANTILSNKEKNIEIHGTTTNHNIALDFYSADGQLAILSDTNVKEYQRVYREDTFLAETRLQSNYQVLLLLEDGFWRVRHMVKKGNYDQDTSMPSNGLAKVIKDKIYIEDKEYTIKGINYYPQKTPWDMFGDNFDIDIIAKDFDIITEAGLNTIRIFVPYVVFGKAKVIPEKLQRLQEVLDKAEDKNLKVIVTLFDFYGDYSVLDWTLTHRHAEQIVTPLANHKAILSWDIKNEPNLDFNSRGKESVLAWLKEMIYQIRNFDPNHLITIGWSDMGSADLLQEDVDMVSFHYYLDIDEFAQKYKDVSAKISKPLVLQEFGLSSSRGLWSPFGASEKGQANYYEQFQKMIKEENINYLSWTLYDFEEVPTAVVGKLPWRKHKQKHFGFIDSKGNKKPAFEFIK</sequence>
<gene>
    <name evidence="8" type="ORF">GCM10007384_26820</name>
</gene>
<protein>
    <recommendedName>
        <fullName evidence="2">mannan endo-1,4-beta-mannosidase</fullName>
        <ecNumber evidence="2">3.2.1.78</ecNumber>
    </recommendedName>
</protein>
<dbReference type="InterPro" id="IPR001547">
    <property type="entry name" value="Glyco_hydro_5"/>
</dbReference>
<accession>A0A918N4P4</accession>
<organism evidence="8 9">
    <name type="scientific">Aquimarina muelleri</name>
    <dbReference type="NCBI Taxonomy" id="279356"/>
    <lineage>
        <taxon>Bacteria</taxon>
        <taxon>Pseudomonadati</taxon>
        <taxon>Bacteroidota</taxon>
        <taxon>Flavobacteriia</taxon>
        <taxon>Flavobacteriales</taxon>
        <taxon>Flavobacteriaceae</taxon>
        <taxon>Aquimarina</taxon>
    </lineage>
</organism>
<evidence type="ECO:0000313" key="9">
    <source>
        <dbReference type="Proteomes" id="UP000601108"/>
    </source>
</evidence>
<keyword evidence="3 5" id="KW-0378">Hydrolase</keyword>
<evidence type="ECO:0000256" key="4">
    <source>
        <dbReference type="ARBA" id="ARBA00023295"/>
    </source>
</evidence>
<evidence type="ECO:0000256" key="5">
    <source>
        <dbReference type="RuleBase" id="RU361153"/>
    </source>
</evidence>
<dbReference type="PANTHER" id="PTHR31451">
    <property type="match status" value="1"/>
</dbReference>
<evidence type="ECO:0000313" key="8">
    <source>
        <dbReference type="EMBL" id="GGX24271.1"/>
    </source>
</evidence>
<evidence type="ECO:0000256" key="2">
    <source>
        <dbReference type="ARBA" id="ARBA00012706"/>
    </source>
</evidence>
<proteinExistence type="inferred from homology"/>
<keyword evidence="6" id="KW-0472">Membrane</keyword>
<dbReference type="Pfam" id="PF00150">
    <property type="entry name" value="Cellulase"/>
    <property type="match status" value="1"/>
</dbReference>
<dbReference type="InterPro" id="IPR045053">
    <property type="entry name" value="MAN-like"/>
</dbReference>
<keyword evidence="4 5" id="KW-0326">Glycosidase</keyword>
<comment type="similarity">
    <text evidence="5">Belongs to the glycosyl hydrolase 5 (cellulase A) family.</text>
</comment>
<dbReference type="EMBL" id="BMWS01000018">
    <property type="protein sequence ID" value="GGX24271.1"/>
    <property type="molecule type" value="Genomic_DNA"/>
</dbReference>
<dbReference type="AlphaFoldDB" id="A0A918N4P4"/>
<comment type="catalytic activity">
    <reaction evidence="1">
        <text>Random hydrolysis of (1-&gt;4)-beta-D-mannosidic linkages in mannans, galactomannans and glucomannans.</text>
        <dbReference type="EC" id="3.2.1.78"/>
    </reaction>
</comment>
<dbReference type="Gene3D" id="3.20.20.80">
    <property type="entry name" value="Glycosidases"/>
    <property type="match status" value="1"/>
</dbReference>
<feature type="transmembrane region" description="Helical" evidence="6">
    <location>
        <begin position="7"/>
        <end position="28"/>
    </location>
</feature>
<keyword evidence="6" id="KW-1133">Transmembrane helix</keyword>
<evidence type="ECO:0000256" key="1">
    <source>
        <dbReference type="ARBA" id="ARBA00001678"/>
    </source>
</evidence>